<gene>
    <name evidence="7" type="ORF">RIF29_34310</name>
</gene>
<feature type="signal peptide" evidence="6">
    <location>
        <begin position="1"/>
        <end position="24"/>
    </location>
</feature>
<keyword evidence="4 6" id="KW-0964">Secreted</keyword>
<dbReference type="Pfam" id="PF05938">
    <property type="entry name" value="Self-incomp_S1"/>
    <property type="match status" value="1"/>
</dbReference>
<evidence type="ECO:0000313" key="8">
    <source>
        <dbReference type="Proteomes" id="UP001372338"/>
    </source>
</evidence>
<comment type="similarity">
    <text evidence="2 6">Belongs to the plant self-incompatibility (S1) protein family.</text>
</comment>
<dbReference type="AlphaFoldDB" id="A0AAN9EA04"/>
<name>A0AAN9EA04_CROPI</name>
<feature type="chain" id="PRO_5042666186" description="S-protein homolog" evidence="6">
    <location>
        <begin position="25"/>
        <end position="144"/>
    </location>
</feature>
<dbReference type="PANTHER" id="PTHR31232">
    <property type="match status" value="1"/>
</dbReference>
<dbReference type="PANTHER" id="PTHR31232:SF43">
    <property type="entry name" value="S-PROTEIN HOMOLOG 29-RELATED"/>
    <property type="match status" value="1"/>
</dbReference>
<sequence length="144" mass="16376">MSMNQVFLLALLIALWGASPVVTGRSTVTVRLTNYLPHNLNATIHCKSKDNDLGEHVLPVYSKYEFSFKPNIFGTTLFFCGITWRDASIEYEIYSYKRDHAYRCATECNWLIKEEALICLSQDDAGQPNLIVPWKTKAHANTSI</sequence>
<protein>
    <recommendedName>
        <fullName evidence="6">S-protein homolog</fullName>
    </recommendedName>
</protein>
<evidence type="ECO:0000256" key="1">
    <source>
        <dbReference type="ARBA" id="ARBA00004613"/>
    </source>
</evidence>
<reference evidence="7 8" key="1">
    <citation type="submission" date="2024-01" db="EMBL/GenBank/DDBJ databases">
        <title>The genomes of 5 underutilized Papilionoideae crops provide insights into root nodulation and disease resistanc.</title>
        <authorList>
            <person name="Yuan L."/>
        </authorList>
    </citation>
    <scope>NUCLEOTIDE SEQUENCE [LARGE SCALE GENOMIC DNA]</scope>
    <source>
        <strain evidence="7">ZHUSHIDOU_FW_LH</strain>
        <tissue evidence="7">Leaf</tissue>
    </source>
</reference>
<dbReference type="InterPro" id="IPR008972">
    <property type="entry name" value="Cupredoxin"/>
</dbReference>
<organism evidence="7 8">
    <name type="scientific">Crotalaria pallida</name>
    <name type="common">Smooth rattlebox</name>
    <name type="synonym">Crotalaria striata</name>
    <dbReference type="NCBI Taxonomy" id="3830"/>
    <lineage>
        <taxon>Eukaryota</taxon>
        <taxon>Viridiplantae</taxon>
        <taxon>Streptophyta</taxon>
        <taxon>Embryophyta</taxon>
        <taxon>Tracheophyta</taxon>
        <taxon>Spermatophyta</taxon>
        <taxon>Magnoliopsida</taxon>
        <taxon>eudicotyledons</taxon>
        <taxon>Gunneridae</taxon>
        <taxon>Pentapetalae</taxon>
        <taxon>rosids</taxon>
        <taxon>fabids</taxon>
        <taxon>Fabales</taxon>
        <taxon>Fabaceae</taxon>
        <taxon>Papilionoideae</taxon>
        <taxon>50 kb inversion clade</taxon>
        <taxon>genistoids sensu lato</taxon>
        <taxon>core genistoids</taxon>
        <taxon>Crotalarieae</taxon>
        <taxon>Crotalaria</taxon>
    </lineage>
</organism>
<dbReference type="SUPFAM" id="SSF49503">
    <property type="entry name" value="Cupredoxins"/>
    <property type="match status" value="1"/>
</dbReference>
<keyword evidence="3 6" id="KW-0713">Self-incompatibility</keyword>
<keyword evidence="8" id="KW-1185">Reference proteome</keyword>
<dbReference type="GO" id="GO:0060320">
    <property type="term" value="P:rejection of self pollen"/>
    <property type="evidence" value="ECO:0007669"/>
    <property type="project" value="UniProtKB-KW"/>
</dbReference>
<evidence type="ECO:0000256" key="4">
    <source>
        <dbReference type="ARBA" id="ARBA00022525"/>
    </source>
</evidence>
<evidence type="ECO:0000256" key="5">
    <source>
        <dbReference type="ARBA" id="ARBA00022729"/>
    </source>
</evidence>
<proteinExistence type="inferred from homology"/>
<evidence type="ECO:0000256" key="2">
    <source>
        <dbReference type="ARBA" id="ARBA00005581"/>
    </source>
</evidence>
<accession>A0AAN9EA04</accession>
<comment type="caution">
    <text evidence="7">The sequence shown here is derived from an EMBL/GenBank/DDBJ whole genome shotgun (WGS) entry which is preliminary data.</text>
</comment>
<evidence type="ECO:0000256" key="3">
    <source>
        <dbReference type="ARBA" id="ARBA00022471"/>
    </source>
</evidence>
<dbReference type="Proteomes" id="UP001372338">
    <property type="component" value="Unassembled WGS sequence"/>
</dbReference>
<evidence type="ECO:0000313" key="7">
    <source>
        <dbReference type="EMBL" id="KAK7251267.1"/>
    </source>
</evidence>
<dbReference type="InterPro" id="IPR010264">
    <property type="entry name" value="Self-incomp_S1"/>
</dbReference>
<dbReference type="GO" id="GO:0005576">
    <property type="term" value="C:extracellular region"/>
    <property type="evidence" value="ECO:0007669"/>
    <property type="project" value="UniProtKB-SubCell"/>
</dbReference>
<keyword evidence="5 6" id="KW-0732">Signal</keyword>
<evidence type="ECO:0000256" key="6">
    <source>
        <dbReference type="RuleBase" id="RU367044"/>
    </source>
</evidence>
<comment type="subcellular location">
    <subcellularLocation>
        <location evidence="1 6">Secreted</location>
    </subcellularLocation>
</comment>
<dbReference type="EMBL" id="JAYWIO010000007">
    <property type="protein sequence ID" value="KAK7251267.1"/>
    <property type="molecule type" value="Genomic_DNA"/>
</dbReference>